<evidence type="ECO:0000313" key="5">
    <source>
        <dbReference type="Proteomes" id="UP001345013"/>
    </source>
</evidence>
<reference evidence="4 5" key="1">
    <citation type="submission" date="2023-08" db="EMBL/GenBank/DDBJ databases">
        <title>Black Yeasts Isolated from many extreme environments.</title>
        <authorList>
            <person name="Coleine C."/>
            <person name="Stajich J.E."/>
            <person name="Selbmann L."/>
        </authorList>
    </citation>
    <scope>NUCLEOTIDE SEQUENCE [LARGE SCALE GENOMIC DNA]</scope>
    <source>
        <strain evidence="4 5">CCFEE 5885</strain>
    </source>
</reference>
<dbReference type="PANTHER" id="PTHR16099:SF5">
    <property type="entry name" value="NUCLEOTIDE TRIPHOSPHATE DIPHOSPHATASE NUDT15"/>
    <property type="match status" value="1"/>
</dbReference>
<keyword evidence="5" id="KW-1185">Reference proteome</keyword>
<dbReference type="InterPro" id="IPR020476">
    <property type="entry name" value="Nudix_hydrolase"/>
</dbReference>
<dbReference type="PROSITE" id="PS00893">
    <property type="entry name" value="NUDIX_BOX"/>
    <property type="match status" value="1"/>
</dbReference>
<comment type="similarity">
    <text evidence="2">Belongs to the Nudix hydrolase family.</text>
</comment>
<evidence type="ECO:0000259" key="3">
    <source>
        <dbReference type="PROSITE" id="PS51462"/>
    </source>
</evidence>
<accession>A0ABR0JW56</accession>
<dbReference type="PRINTS" id="PR00502">
    <property type="entry name" value="NUDIXFAMILY"/>
</dbReference>
<proteinExistence type="inferred from homology"/>
<protein>
    <recommendedName>
        <fullName evidence="3">Nudix hydrolase domain-containing protein</fullName>
    </recommendedName>
</protein>
<dbReference type="EMBL" id="JAVRRG010000229">
    <property type="protein sequence ID" value="KAK5077378.1"/>
    <property type="molecule type" value="Genomic_DNA"/>
</dbReference>
<gene>
    <name evidence="4" type="ORF">LTR24_009706</name>
</gene>
<organism evidence="4 5">
    <name type="scientific">Lithohypha guttulata</name>
    <dbReference type="NCBI Taxonomy" id="1690604"/>
    <lineage>
        <taxon>Eukaryota</taxon>
        <taxon>Fungi</taxon>
        <taxon>Dikarya</taxon>
        <taxon>Ascomycota</taxon>
        <taxon>Pezizomycotina</taxon>
        <taxon>Eurotiomycetes</taxon>
        <taxon>Chaetothyriomycetidae</taxon>
        <taxon>Chaetothyriales</taxon>
        <taxon>Trichomeriaceae</taxon>
        <taxon>Lithohypha</taxon>
    </lineage>
</organism>
<keyword evidence="1 2" id="KW-0378">Hydrolase</keyword>
<dbReference type="Gene3D" id="3.90.79.10">
    <property type="entry name" value="Nucleoside Triphosphate Pyrophosphohydrolase"/>
    <property type="match status" value="1"/>
</dbReference>
<sequence>MSHDHPVPHVGIGAFVLNSKNEFLFGKRKGSHGQGTWALPGGHLELHESFEECAKREVLEETGLHITDVQYLTSTNSPRIDGTKHYVTIFMLSRLVNEESQPELLEPDKCEGWEWISWNEMLRWYEENKNTAAIDKTNSEFKAIANLKTNDRYASLRSNPVRERSISMCTFHTIMKPEPESRSWHTGGQCLGGNLS</sequence>
<dbReference type="PANTHER" id="PTHR16099">
    <property type="entry name" value="8-OXO-DGTP DIPHOSPHATES NUDT15"/>
    <property type="match status" value="1"/>
</dbReference>
<dbReference type="InterPro" id="IPR000086">
    <property type="entry name" value="NUDIX_hydrolase_dom"/>
</dbReference>
<dbReference type="SUPFAM" id="SSF55811">
    <property type="entry name" value="Nudix"/>
    <property type="match status" value="1"/>
</dbReference>
<comment type="caution">
    <text evidence="4">The sequence shown here is derived from an EMBL/GenBank/DDBJ whole genome shotgun (WGS) entry which is preliminary data.</text>
</comment>
<dbReference type="InterPro" id="IPR020084">
    <property type="entry name" value="NUDIX_hydrolase_CS"/>
</dbReference>
<dbReference type="CDD" id="cd04678">
    <property type="entry name" value="NUDIX_MTH2_Nudt15"/>
    <property type="match status" value="1"/>
</dbReference>
<dbReference type="Proteomes" id="UP001345013">
    <property type="component" value="Unassembled WGS sequence"/>
</dbReference>
<dbReference type="InterPro" id="IPR015797">
    <property type="entry name" value="NUDIX_hydrolase-like_dom_sf"/>
</dbReference>
<dbReference type="PROSITE" id="PS51462">
    <property type="entry name" value="NUDIX"/>
    <property type="match status" value="1"/>
</dbReference>
<name>A0ABR0JW56_9EURO</name>
<feature type="domain" description="Nudix hydrolase" evidence="3">
    <location>
        <begin position="7"/>
        <end position="138"/>
    </location>
</feature>
<dbReference type="Pfam" id="PF00293">
    <property type="entry name" value="NUDIX"/>
    <property type="match status" value="1"/>
</dbReference>
<evidence type="ECO:0000313" key="4">
    <source>
        <dbReference type="EMBL" id="KAK5077378.1"/>
    </source>
</evidence>
<evidence type="ECO:0000256" key="2">
    <source>
        <dbReference type="RuleBase" id="RU003476"/>
    </source>
</evidence>
<evidence type="ECO:0000256" key="1">
    <source>
        <dbReference type="ARBA" id="ARBA00022801"/>
    </source>
</evidence>